<evidence type="ECO:0000313" key="1">
    <source>
        <dbReference type="EMBL" id="SEL43973.1"/>
    </source>
</evidence>
<dbReference type="AlphaFoldDB" id="A0A1H7Q7K9"/>
<sequence length="246" mass="28994">MTKNDWIKLKVLFPYVSTECNISNQEQIENVVCKTAYNDMAPRTLPDISKVKDENGNLLKDVMLKYVTDRFIKYFDESAPKDKHIFDKWHKDTCNEMIKVFEKSSVNFTYGKAQKLINIAFKNFLLFNGAKEEYFTYCHTPIDNNVLYWCKKVAGIKRINCAWSNMNEELYIELQEKISEYLKSDKNTKYLYEDGRPISNLVVDFYAWIEGGNTEKLIIEWGNISTKVKFYIDNEKIINTVLENLQ</sequence>
<organism evidence="1 2">
    <name type="scientific">Ruminococcus albus</name>
    <dbReference type="NCBI Taxonomy" id="1264"/>
    <lineage>
        <taxon>Bacteria</taxon>
        <taxon>Bacillati</taxon>
        <taxon>Bacillota</taxon>
        <taxon>Clostridia</taxon>
        <taxon>Eubacteriales</taxon>
        <taxon>Oscillospiraceae</taxon>
        <taxon>Ruminococcus</taxon>
    </lineage>
</organism>
<protein>
    <submittedName>
        <fullName evidence="1">Uncharacterized protein</fullName>
    </submittedName>
</protein>
<name>A0A1H7Q7K9_RUMAL</name>
<dbReference type="EMBL" id="FOAT01000031">
    <property type="protein sequence ID" value="SEL43973.1"/>
    <property type="molecule type" value="Genomic_DNA"/>
</dbReference>
<gene>
    <name evidence="1" type="ORF">SAMN05216469_1317</name>
</gene>
<evidence type="ECO:0000313" key="2">
    <source>
        <dbReference type="Proteomes" id="UP000186015"/>
    </source>
</evidence>
<accession>A0A1H7Q7K9</accession>
<dbReference type="Proteomes" id="UP000186015">
    <property type="component" value="Unassembled WGS sequence"/>
</dbReference>
<dbReference type="RefSeq" id="WP_074836336.1">
    <property type="nucleotide sequence ID" value="NZ_FOAT01000031.1"/>
</dbReference>
<dbReference type="OrthoDB" id="2052817at2"/>
<reference evidence="1 2" key="1">
    <citation type="submission" date="2016-10" db="EMBL/GenBank/DDBJ databases">
        <authorList>
            <person name="de Groot N.N."/>
        </authorList>
    </citation>
    <scope>NUCLEOTIDE SEQUENCE [LARGE SCALE GENOMIC DNA]</scope>
    <source>
        <strain evidence="1 2">KH2T6</strain>
    </source>
</reference>
<proteinExistence type="predicted"/>